<proteinExistence type="predicted"/>
<name>A0A4Y7S2F4_COPMI</name>
<feature type="region of interest" description="Disordered" evidence="1">
    <location>
        <begin position="126"/>
        <end position="165"/>
    </location>
</feature>
<accession>A0A4Y7S2F4</accession>
<dbReference type="Proteomes" id="UP000298030">
    <property type="component" value="Unassembled WGS sequence"/>
</dbReference>
<gene>
    <name evidence="2" type="ORF">FA13DRAFT_1805063</name>
</gene>
<dbReference type="AlphaFoldDB" id="A0A4Y7S2F4"/>
<feature type="compositionally biased region" description="Basic and acidic residues" evidence="1">
    <location>
        <begin position="144"/>
        <end position="154"/>
    </location>
</feature>
<comment type="caution">
    <text evidence="2">The sequence shown here is derived from an EMBL/GenBank/DDBJ whole genome shotgun (WGS) entry which is preliminary data.</text>
</comment>
<feature type="compositionally biased region" description="Basic and acidic residues" evidence="1">
    <location>
        <begin position="417"/>
        <end position="426"/>
    </location>
</feature>
<evidence type="ECO:0000313" key="2">
    <source>
        <dbReference type="EMBL" id="TEB15358.1"/>
    </source>
</evidence>
<evidence type="ECO:0000256" key="1">
    <source>
        <dbReference type="SAM" id="MobiDB-lite"/>
    </source>
</evidence>
<dbReference type="EMBL" id="QPFP01000359">
    <property type="protein sequence ID" value="TEB15358.1"/>
    <property type="molecule type" value="Genomic_DNA"/>
</dbReference>
<dbReference type="OrthoDB" id="3265433at2759"/>
<organism evidence="2 3">
    <name type="scientific">Coprinellus micaceus</name>
    <name type="common">Glistening ink-cap mushroom</name>
    <name type="synonym">Coprinus micaceus</name>
    <dbReference type="NCBI Taxonomy" id="71717"/>
    <lineage>
        <taxon>Eukaryota</taxon>
        <taxon>Fungi</taxon>
        <taxon>Dikarya</taxon>
        <taxon>Basidiomycota</taxon>
        <taxon>Agaricomycotina</taxon>
        <taxon>Agaricomycetes</taxon>
        <taxon>Agaricomycetidae</taxon>
        <taxon>Agaricales</taxon>
        <taxon>Agaricineae</taxon>
        <taxon>Psathyrellaceae</taxon>
        <taxon>Coprinellus</taxon>
    </lineage>
</organism>
<feature type="region of interest" description="Disordered" evidence="1">
    <location>
        <begin position="403"/>
        <end position="426"/>
    </location>
</feature>
<protein>
    <submittedName>
        <fullName evidence="2">Uncharacterized protein</fullName>
    </submittedName>
</protein>
<sequence length="426" mass="49547">MPLPRRNSRKLDKGLDKNPELRKEWEALDDQAAFNRLYDVTVMDIYMAKTKKAPWRVDIEVKLADREQRSKAKEISGEKAMLLEIAQRKTAACRKHMELVETAGKLFPEVPFDELSLIETLRTSDNRKGGKRKRVADDDDDSDNSERDGEERGQRRSSSALVKREAYQEPVPLPSRIRELPEVLSAAREFEIELRVGEANDALASIREGIAYKSYTYLENIRPAKSKVKKTRGWTTIKTQDDELKTHVRRYKECRKALVQLGADDAILRRFQVLSEKEGHLRTVTAIAEPNARGQMSEKAAWFWGMDMAEDANGNPYMGELHRVMWLRKRAVRDRWAEELELLTCEMEWTKNYFKNKQREWRAIGREHSGGKSAFGHQQEEMWRHLFKYAGRVFGPLGNELETMHYTDEPDSDSDDDSRVHMDIDK</sequence>
<keyword evidence="3" id="KW-1185">Reference proteome</keyword>
<reference evidence="2 3" key="1">
    <citation type="journal article" date="2019" name="Nat. Ecol. Evol.">
        <title>Megaphylogeny resolves global patterns of mushroom evolution.</title>
        <authorList>
            <person name="Varga T."/>
            <person name="Krizsan K."/>
            <person name="Foldi C."/>
            <person name="Dima B."/>
            <person name="Sanchez-Garcia M."/>
            <person name="Sanchez-Ramirez S."/>
            <person name="Szollosi G.J."/>
            <person name="Szarkandi J.G."/>
            <person name="Papp V."/>
            <person name="Albert L."/>
            <person name="Andreopoulos W."/>
            <person name="Angelini C."/>
            <person name="Antonin V."/>
            <person name="Barry K.W."/>
            <person name="Bougher N.L."/>
            <person name="Buchanan P."/>
            <person name="Buyck B."/>
            <person name="Bense V."/>
            <person name="Catcheside P."/>
            <person name="Chovatia M."/>
            <person name="Cooper J."/>
            <person name="Damon W."/>
            <person name="Desjardin D."/>
            <person name="Finy P."/>
            <person name="Geml J."/>
            <person name="Haridas S."/>
            <person name="Hughes K."/>
            <person name="Justo A."/>
            <person name="Karasinski D."/>
            <person name="Kautmanova I."/>
            <person name="Kiss B."/>
            <person name="Kocsube S."/>
            <person name="Kotiranta H."/>
            <person name="LaButti K.M."/>
            <person name="Lechner B.E."/>
            <person name="Liimatainen K."/>
            <person name="Lipzen A."/>
            <person name="Lukacs Z."/>
            <person name="Mihaltcheva S."/>
            <person name="Morgado L.N."/>
            <person name="Niskanen T."/>
            <person name="Noordeloos M.E."/>
            <person name="Ohm R.A."/>
            <person name="Ortiz-Santana B."/>
            <person name="Ovrebo C."/>
            <person name="Racz N."/>
            <person name="Riley R."/>
            <person name="Savchenko A."/>
            <person name="Shiryaev A."/>
            <person name="Soop K."/>
            <person name="Spirin V."/>
            <person name="Szebenyi C."/>
            <person name="Tomsovsky M."/>
            <person name="Tulloss R.E."/>
            <person name="Uehling J."/>
            <person name="Grigoriev I.V."/>
            <person name="Vagvolgyi C."/>
            <person name="Papp T."/>
            <person name="Martin F.M."/>
            <person name="Miettinen O."/>
            <person name="Hibbett D.S."/>
            <person name="Nagy L.G."/>
        </authorList>
    </citation>
    <scope>NUCLEOTIDE SEQUENCE [LARGE SCALE GENOMIC DNA]</scope>
    <source>
        <strain evidence="2 3">FP101781</strain>
    </source>
</reference>
<evidence type="ECO:0000313" key="3">
    <source>
        <dbReference type="Proteomes" id="UP000298030"/>
    </source>
</evidence>